<feature type="compositionally biased region" description="Basic and acidic residues" evidence="1">
    <location>
        <begin position="154"/>
        <end position="174"/>
    </location>
</feature>
<feature type="region of interest" description="Disordered" evidence="1">
    <location>
        <begin position="99"/>
        <end position="121"/>
    </location>
</feature>
<name>A0A0F4G7D8_9PEZI</name>
<dbReference type="Proteomes" id="UP000033647">
    <property type="component" value="Unassembled WGS sequence"/>
</dbReference>
<feature type="compositionally biased region" description="Pro residues" evidence="1">
    <location>
        <begin position="101"/>
        <end position="112"/>
    </location>
</feature>
<evidence type="ECO:0000313" key="3">
    <source>
        <dbReference type="Proteomes" id="UP000033647"/>
    </source>
</evidence>
<organism evidence="2 3">
    <name type="scientific">Zymoseptoria brevis</name>
    <dbReference type="NCBI Taxonomy" id="1047168"/>
    <lineage>
        <taxon>Eukaryota</taxon>
        <taxon>Fungi</taxon>
        <taxon>Dikarya</taxon>
        <taxon>Ascomycota</taxon>
        <taxon>Pezizomycotina</taxon>
        <taxon>Dothideomycetes</taxon>
        <taxon>Dothideomycetidae</taxon>
        <taxon>Mycosphaerellales</taxon>
        <taxon>Mycosphaerellaceae</taxon>
        <taxon>Zymoseptoria</taxon>
    </lineage>
</organism>
<sequence>MSANDRLRILQDAAQNLWSKDFISPARLVQLIVLLDCPFYEGKPVTVICMEETLNTIAGLVTPNVLGEGLRSQISAGGFSFAAHLRSHILSSTTLHQALAVPPPPSTSPNGPPARLRGRSDVPHRSNAALIQASIALVEQQGAFSGRRVRGRRGGGDGERDAGQKEKYRGQLDGEGEKKVRAMIALLRRTRDQRVSATCYAWWSVRETPMRSREHGVCI</sequence>
<protein>
    <submittedName>
        <fullName evidence="2">Uncharacterized protein</fullName>
    </submittedName>
</protein>
<keyword evidence="3" id="KW-1185">Reference proteome</keyword>
<accession>A0A0F4G7D8</accession>
<evidence type="ECO:0000313" key="2">
    <source>
        <dbReference type="EMBL" id="KJX92160.1"/>
    </source>
</evidence>
<comment type="caution">
    <text evidence="2">The sequence shown here is derived from an EMBL/GenBank/DDBJ whole genome shotgun (WGS) entry which is preliminary data.</text>
</comment>
<feature type="region of interest" description="Disordered" evidence="1">
    <location>
        <begin position="146"/>
        <end position="174"/>
    </location>
</feature>
<gene>
    <name evidence="2" type="ORF">TI39_contig5903g00001</name>
</gene>
<proteinExistence type="predicted"/>
<dbReference type="AlphaFoldDB" id="A0A0F4G7D8"/>
<evidence type="ECO:0000256" key="1">
    <source>
        <dbReference type="SAM" id="MobiDB-lite"/>
    </source>
</evidence>
<reference evidence="2 3" key="1">
    <citation type="submission" date="2015-03" db="EMBL/GenBank/DDBJ databases">
        <title>RNA-seq based gene annotation and comparative genomics of four Zymoseptoria species reveal species-specific pathogenicity related genes and transposable element activity.</title>
        <authorList>
            <person name="Grandaubert J."/>
            <person name="Bhattacharyya A."/>
            <person name="Stukenbrock E.H."/>
        </authorList>
    </citation>
    <scope>NUCLEOTIDE SEQUENCE [LARGE SCALE GENOMIC DNA]</scope>
    <source>
        <strain evidence="2 3">Zb18110</strain>
    </source>
</reference>
<dbReference type="EMBL" id="LAFY01005858">
    <property type="protein sequence ID" value="KJX92160.1"/>
    <property type="molecule type" value="Genomic_DNA"/>
</dbReference>